<dbReference type="GO" id="GO:0046677">
    <property type="term" value="P:response to antibiotic"/>
    <property type="evidence" value="ECO:0007669"/>
    <property type="project" value="UniProtKB-KW"/>
</dbReference>
<dbReference type="SMART" id="SM00838">
    <property type="entry name" value="EFG_C"/>
    <property type="match status" value="1"/>
</dbReference>
<reference evidence="7 8" key="1">
    <citation type="journal article" date="2001" name="J. Bacteriol.">
        <title>Genome sequence and comparative analysis of the solvent-producing bacterium Clostridium acetobutylicum.</title>
        <authorList>
            <person name="Nolling J."/>
            <person name="Breton G."/>
            <person name="Omelchenko M.V."/>
            <person name="Makarova K.S."/>
            <person name="Zeng Q."/>
            <person name="Gibson R."/>
            <person name="Lee H.M."/>
            <person name="Dubois J."/>
            <person name="Qiu D."/>
            <person name="Hitti J."/>
            <person name="Wolf Y.I."/>
            <person name="Tatusov R.L."/>
            <person name="Sabathe F."/>
            <person name="Doucette-Stamm L."/>
            <person name="Soucaille P."/>
            <person name="Daly M.J."/>
            <person name="Bennett G.N."/>
            <person name="Koonin E.V."/>
            <person name="Smith D.R."/>
        </authorList>
    </citation>
    <scope>NUCLEOTIDE SEQUENCE [LARGE SCALE GENOMIC DNA]</scope>
    <source>
        <strain evidence="8">ATCC 824 / DSM 792 / JCM 1419 / LMG 5710 / VKM B-1787</strain>
    </source>
</reference>
<dbReference type="GO" id="GO:0006412">
    <property type="term" value="P:translation"/>
    <property type="evidence" value="ECO:0007669"/>
    <property type="project" value="UniProtKB-KW"/>
</dbReference>
<evidence type="ECO:0000256" key="5">
    <source>
        <dbReference type="ARBA" id="ARBA00023251"/>
    </source>
</evidence>
<dbReference type="Pfam" id="PF00679">
    <property type="entry name" value="EFG_C"/>
    <property type="match status" value="1"/>
</dbReference>
<dbReference type="GO" id="GO:0003924">
    <property type="term" value="F:GTPase activity"/>
    <property type="evidence" value="ECO:0007669"/>
    <property type="project" value="InterPro"/>
</dbReference>
<dbReference type="Pfam" id="PF03764">
    <property type="entry name" value="EFG_IV"/>
    <property type="match status" value="1"/>
</dbReference>
<dbReference type="InterPro" id="IPR000795">
    <property type="entry name" value="T_Tr_GTP-bd_dom"/>
</dbReference>
<dbReference type="eggNOG" id="COG0480">
    <property type="taxonomic scope" value="Bacteria"/>
</dbReference>
<dbReference type="STRING" id="272562.CA_C0854"/>
<dbReference type="InterPro" id="IPR020568">
    <property type="entry name" value="Ribosomal_Su5_D2-typ_SF"/>
</dbReference>
<dbReference type="InterPro" id="IPR005225">
    <property type="entry name" value="Small_GTP-bd"/>
</dbReference>
<dbReference type="KEGG" id="cac:CA_C0854"/>
<dbReference type="GO" id="GO:0032790">
    <property type="term" value="P:ribosome disassembly"/>
    <property type="evidence" value="ECO:0007669"/>
    <property type="project" value="TreeGrafter"/>
</dbReference>
<evidence type="ECO:0000256" key="3">
    <source>
        <dbReference type="ARBA" id="ARBA00022917"/>
    </source>
</evidence>
<dbReference type="InterPro" id="IPR053905">
    <property type="entry name" value="EF-G-like_DII"/>
</dbReference>
<evidence type="ECO:0000256" key="4">
    <source>
        <dbReference type="ARBA" id="ARBA00023134"/>
    </source>
</evidence>
<proteinExistence type="predicted"/>
<dbReference type="PROSITE" id="PS51722">
    <property type="entry name" value="G_TR_2"/>
    <property type="match status" value="1"/>
</dbReference>
<keyword evidence="5" id="KW-0046">Antibiotic resistance</keyword>
<evidence type="ECO:0000256" key="1">
    <source>
        <dbReference type="ARBA" id="ARBA00003987"/>
    </source>
</evidence>
<comment type="function">
    <text evidence="1">Abolishes the inhibitory effect of tetracyclin on protein synthesis by a non-covalent modification of the ribosomes.</text>
</comment>
<dbReference type="RefSeq" id="WP_010964172.1">
    <property type="nucleotide sequence ID" value="NC_003030.1"/>
</dbReference>
<keyword evidence="3" id="KW-0648">Protein biosynthesis</keyword>
<evidence type="ECO:0000313" key="8">
    <source>
        <dbReference type="Proteomes" id="UP000000814"/>
    </source>
</evidence>
<dbReference type="CDD" id="cd04168">
    <property type="entry name" value="TetM_like"/>
    <property type="match status" value="1"/>
</dbReference>
<dbReference type="PANTHER" id="PTHR43261">
    <property type="entry name" value="TRANSLATION ELONGATION FACTOR G-RELATED"/>
    <property type="match status" value="1"/>
</dbReference>
<organism evidence="7 8">
    <name type="scientific">Clostridium acetobutylicum (strain ATCC 824 / DSM 792 / JCM 1419 / IAM 19013 / LMG 5710 / NBRC 13948 / NRRL B-527 / VKM B-1787 / 2291 / W)</name>
    <dbReference type="NCBI Taxonomy" id="272562"/>
    <lineage>
        <taxon>Bacteria</taxon>
        <taxon>Bacillati</taxon>
        <taxon>Bacillota</taxon>
        <taxon>Clostridia</taxon>
        <taxon>Eubacteriales</taxon>
        <taxon>Clostridiaceae</taxon>
        <taxon>Clostridium</taxon>
    </lineage>
</organism>
<dbReference type="HOGENOM" id="CLU_002794_5_1_9"/>
<dbReference type="Gene3D" id="2.40.30.10">
    <property type="entry name" value="Translation factors"/>
    <property type="match status" value="1"/>
</dbReference>
<dbReference type="SUPFAM" id="SSF50447">
    <property type="entry name" value="Translation proteins"/>
    <property type="match status" value="1"/>
</dbReference>
<dbReference type="SMART" id="SM00889">
    <property type="entry name" value="EFG_IV"/>
    <property type="match status" value="1"/>
</dbReference>
<dbReference type="OrthoDB" id="9801472at2"/>
<dbReference type="NCBIfam" id="TIGR00231">
    <property type="entry name" value="small_GTP"/>
    <property type="match status" value="1"/>
</dbReference>
<name>Q97KR3_CLOAB</name>
<dbReference type="SUPFAM" id="SSF52540">
    <property type="entry name" value="P-loop containing nucleoside triphosphate hydrolases"/>
    <property type="match status" value="1"/>
</dbReference>
<dbReference type="Proteomes" id="UP000000814">
    <property type="component" value="Chromosome"/>
</dbReference>
<keyword evidence="8" id="KW-1185">Reference proteome</keyword>
<dbReference type="Gene3D" id="3.30.70.240">
    <property type="match status" value="1"/>
</dbReference>
<dbReference type="SUPFAM" id="SSF54211">
    <property type="entry name" value="Ribosomal protein S5 domain 2-like"/>
    <property type="match status" value="1"/>
</dbReference>
<dbReference type="PANTHER" id="PTHR43261:SF1">
    <property type="entry name" value="RIBOSOME-RELEASING FACTOR 2, MITOCHONDRIAL"/>
    <property type="match status" value="1"/>
</dbReference>
<gene>
    <name evidence="7" type="primary">tet</name>
    <name evidence="7" type="ordered locus">CA_C0854</name>
</gene>
<dbReference type="PATRIC" id="fig|272562.8.peg.1064"/>
<keyword evidence="4" id="KW-0342">GTP-binding</keyword>
<dbReference type="InterPro" id="IPR035647">
    <property type="entry name" value="EFG_III/V"/>
</dbReference>
<dbReference type="AlphaFoldDB" id="Q97KR3"/>
<sequence length="644" mass="73987">MNRTIGLLAHVDAGKTTLAEQILYHTNSIRKRGRVDHKDSFLDNSLVEKERGITVFSEQAIFEFKGSTYFLVDTPGHIDFSPEMERAIEIMDYAVLIISGVDGVQSQTENIWRLLRKYNVPTIFFINKMDRLNASKEKVIKEIVENLTSKVFLIEGNEMNENTIEFIAENNDDLCEIYLSSGYEENLWFNSMKEMIKKNIIFPCFTGSALEDIGIEYFLQKMNLITYTEYNETEEFLGLVYKIRYDDNKNKIVYIKALKGSVKVKDEVRVENSSEKIEDIRFYNGNKYKTEHKAAAGELFAVVGIKNVRSGDFVGSFSDKIKYNMIPTLKSKVVFDEGINANQVLEYFKIIEEEEPSLNILWNEKLRSLEIHVMGKIELEILKAIMKDRFNLEVDFGPCEVLYKETIAKKTNGYGHFEPLRHYAEVYLKLEPAPLNSGITFISECKTESLTLGEQNLIKTHIFEREHHGILTGSVVTDIKVVLIDGRHHVKHTSGGDFREATLRALRQGLESTENVLLEPFYSFKIEVNSDSMGRVMADINKMSGEFNPPYIRENKCVIEGRGPVVEFMDYPASLSSFTKGRGRISLNFDGYDVCHNREEVIHNINYNKNKDIEYTSTSIFCSKGQAYKVEGSRVVEFMHCLHK</sequence>
<accession>Q97KR3</accession>
<dbReference type="InterPro" id="IPR005517">
    <property type="entry name" value="Transl_elong_EFG/EF2_IV"/>
</dbReference>
<dbReference type="InterPro" id="IPR035650">
    <property type="entry name" value="Tet_C"/>
</dbReference>
<dbReference type="Pfam" id="PF00009">
    <property type="entry name" value="GTP_EFTU"/>
    <property type="match status" value="1"/>
</dbReference>
<dbReference type="PRINTS" id="PR00315">
    <property type="entry name" value="ELONGATNFCT"/>
</dbReference>
<dbReference type="Gene3D" id="3.40.50.300">
    <property type="entry name" value="P-loop containing nucleotide triphosphate hydrolases"/>
    <property type="match status" value="1"/>
</dbReference>
<dbReference type="PIR" id="C97005">
    <property type="entry name" value="C97005"/>
</dbReference>
<protein>
    <submittedName>
        <fullName evidence="7">Tetracycline resistance protein tetP, contain GTP-ase domain</fullName>
    </submittedName>
</protein>
<dbReference type="InterPro" id="IPR000640">
    <property type="entry name" value="EFG_V-like"/>
</dbReference>
<dbReference type="Gene3D" id="3.30.70.870">
    <property type="entry name" value="Elongation Factor G (Translational Gtpase), domain 3"/>
    <property type="match status" value="1"/>
</dbReference>
<dbReference type="GO" id="GO:0005525">
    <property type="term" value="F:GTP binding"/>
    <property type="evidence" value="ECO:0007669"/>
    <property type="project" value="UniProtKB-KW"/>
</dbReference>
<dbReference type="InterPro" id="IPR009000">
    <property type="entry name" value="Transl_B-barrel_sf"/>
</dbReference>
<dbReference type="CDD" id="cd03690">
    <property type="entry name" value="Tet_II"/>
    <property type="match status" value="1"/>
</dbReference>
<evidence type="ECO:0000313" key="7">
    <source>
        <dbReference type="EMBL" id="AAK78830.1"/>
    </source>
</evidence>
<dbReference type="InterPro" id="IPR027417">
    <property type="entry name" value="P-loop_NTPase"/>
</dbReference>
<evidence type="ECO:0000259" key="6">
    <source>
        <dbReference type="PROSITE" id="PS51722"/>
    </source>
</evidence>
<dbReference type="CDD" id="cd03711">
    <property type="entry name" value="Tet_C"/>
    <property type="match status" value="1"/>
</dbReference>
<dbReference type="EMBL" id="AE001437">
    <property type="protein sequence ID" value="AAK78830.1"/>
    <property type="molecule type" value="Genomic_DNA"/>
</dbReference>
<keyword evidence="2" id="KW-0547">Nucleotide-binding</keyword>
<dbReference type="GeneID" id="44997365"/>
<dbReference type="InterPro" id="IPR014721">
    <property type="entry name" value="Ribsml_uS5_D2-typ_fold_subgr"/>
</dbReference>
<feature type="domain" description="Tr-type G" evidence="6">
    <location>
        <begin position="1"/>
        <end position="230"/>
    </location>
</feature>
<evidence type="ECO:0000256" key="2">
    <source>
        <dbReference type="ARBA" id="ARBA00022741"/>
    </source>
</evidence>
<dbReference type="SUPFAM" id="SSF54980">
    <property type="entry name" value="EF-G C-terminal domain-like"/>
    <property type="match status" value="2"/>
</dbReference>
<dbReference type="Gene3D" id="3.30.230.10">
    <property type="match status" value="1"/>
</dbReference>
<dbReference type="Pfam" id="PF22042">
    <property type="entry name" value="EF-G_D2"/>
    <property type="match status" value="1"/>
</dbReference>
<dbReference type="PRINTS" id="PR01037">
    <property type="entry name" value="TCRTETOQM"/>
</dbReference>